<gene>
    <name evidence="1" type="ORF">TREES_T100016631</name>
</gene>
<dbReference type="EMBL" id="KB320486">
    <property type="protein sequence ID" value="ELW70738.1"/>
    <property type="molecule type" value="Genomic_DNA"/>
</dbReference>
<dbReference type="AlphaFoldDB" id="L9L750"/>
<reference evidence="2" key="2">
    <citation type="journal article" date="2013" name="Nat. Commun.">
        <title>Genome of the Chinese tree shrew.</title>
        <authorList>
            <person name="Fan Y."/>
            <person name="Huang Z.Y."/>
            <person name="Cao C.C."/>
            <person name="Chen C.S."/>
            <person name="Chen Y.X."/>
            <person name="Fan D.D."/>
            <person name="He J."/>
            <person name="Hou H.L."/>
            <person name="Hu L."/>
            <person name="Hu X.T."/>
            <person name="Jiang X.T."/>
            <person name="Lai R."/>
            <person name="Lang Y.S."/>
            <person name="Liang B."/>
            <person name="Liao S.G."/>
            <person name="Mu D."/>
            <person name="Ma Y.Y."/>
            <person name="Niu Y.Y."/>
            <person name="Sun X.Q."/>
            <person name="Xia J.Q."/>
            <person name="Xiao J."/>
            <person name="Xiong Z.Q."/>
            <person name="Xu L."/>
            <person name="Yang L."/>
            <person name="Zhang Y."/>
            <person name="Zhao W."/>
            <person name="Zhao X.D."/>
            <person name="Zheng Y.T."/>
            <person name="Zhou J.M."/>
            <person name="Zhu Y.B."/>
            <person name="Zhang G.J."/>
            <person name="Wang J."/>
            <person name="Yao Y.G."/>
        </authorList>
    </citation>
    <scope>NUCLEOTIDE SEQUENCE [LARGE SCALE GENOMIC DNA]</scope>
</reference>
<name>L9L750_TUPCH</name>
<proteinExistence type="predicted"/>
<evidence type="ECO:0000313" key="1">
    <source>
        <dbReference type="EMBL" id="ELW70738.1"/>
    </source>
</evidence>
<organism evidence="1 2">
    <name type="scientific">Tupaia chinensis</name>
    <name type="common">Chinese tree shrew</name>
    <name type="synonym">Tupaia belangeri chinensis</name>
    <dbReference type="NCBI Taxonomy" id="246437"/>
    <lineage>
        <taxon>Eukaryota</taxon>
        <taxon>Metazoa</taxon>
        <taxon>Chordata</taxon>
        <taxon>Craniata</taxon>
        <taxon>Vertebrata</taxon>
        <taxon>Euteleostomi</taxon>
        <taxon>Mammalia</taxon>
        <taxon>Eutheria</taxon>
        <taxon>Euarchontoglires</taxon>
        <taxon>Scandentia</taxon>
        <taxon>Tupaiidae</taxon>
        <taxon>Tupaia</taxon>
    </lineage>
</organism>
<dbReference type="Proteomes" id="UP000011518">
    <property type="component" value="Unassembled WGS sequence"/>
</dbReference>
<protein>
    <submittedName>
        <fullName evidence="1">Uncharacterized protein</fullName>
    </submittedName>
</protein>
<dbReference type="InParanoid" id="L9L750"/>
<evidence type="ECO:0000313" key="2">
    <source>
        <dbReference type="Proteomes" id="UP000011518"/>
    </source>
</evidence>
<keyword evidence="2" id="KW-1185">Reference proteome</keyword>
<accession>L9L750</accession>
<sequence>MECAVHSPLPHPVRTVSTARLPSSAVPLLHMETDGCTTFNSARSRYRNINWPPFLKITTHFAHEGVGVIVRNPGRVDMKRVGGHFTSLPHRRKLGKHVWYFFAATRLKTEGGKLCESSDAALLPDQGPLLRSRSWTLAQHLCPQEFPINGEEKERCTIKGTGSPRLLRAFSLTVKTIIQLVMGVTKWSLDE</sequence>
<reference evidence="2" key="1">
    <citation type="submission" date="2012-07" db="EMBL/GenBank/DDBJ databases">
        <title>Genome of the Chinese tree shrew, a rising model animal genetically related to primates.</title>
        <authorList>
            <person name="Zhang G."/>
            <person name="Fan Y."/>
            <person name="Yao Y."/>
            <person name="Huang Z."/>
        </authorList>
    </citation>
    <scope>NUCLEOTIDE SEQUENCE [LARGE SCALE GENOMIC DNA]</scope>
</reference>